<sequence>MIKFKKLKISSKQAVNLPVFYNHVVYNKFLEASGPDKCTFSDKLNCYTDHTLPEKMISKIIDYSKI</sequence>
<dbReference type="EMBL" id="QTJU01000008">
    <property type="protein sequence ID" value="RFM26696.1"/>
    <property type="molecule type" value="Genomic_DNA"/>
</dbReference>
<organism evidence="1 2">
    <name type="scientific">Deminuibacter soli</name>
    <dbReference type="NCBI Taxonomy" id="2291815"/>
    <lineage>
        <taxon>Bacteria</taxon>
        <taxon>Pseudomonadati</taxon>
        <taxon>Bacteroidota</taxon>
        <taxon>Chitinophagia</taxon>
        <taxon>Chitinophagales</taxon>
        <taxon>Chitinophagaceae</taxon>
        <taxon>Deminuibacter</taxon>
    </lineage>
</organism>
<reference evidence="1 2" key="1">
    <citation type="submission" date="2018-08" db="EMBL/GenBank/DDBJ databases">
        <title>Chitinophagaceae sp. K23C18032701, a novel bacterium isolated from forest soil.</title>
        <authorList>
            <person name="Wang C."/>
        </authorList>
    </citation>
    <scope>NUCLEOTIDE SEQUENCE [LARGE SCALE GENOMIC DNA]</scope>
    <source>
        <strain evidence="1 2">K23C18032701</strain>
    </source>
</reference>
<protein>
    <submittedName>
        <fullName evidence="1">Uncharacterized protein</fullName>
    </submittedName>
</protein>
<evidence type="ECO:0000313" key="2">
    <source>
        <dbReference type="Proteomes" id="UP000261284"/>
    </source>
</evidence>
<evidence type="ECO:0000313" key="1">
    <source>
        <dbReference type="EMBL" id="RFM26696.1"/>
    </source>
</evidence>
<gene>
    <name evidence="1" type="ORF">DXN05_19200</name>
</gene>
<keyword evidence="2" id="KW-1185">Reference proteome</keyword>
<proteinExistence type="predicted"/>
<dbReference type="AlphaFoldDB" id="A0A3E1NFE0"/>
<name>A0A3E1NFE0_9BACT</name>
<comment type="caution">
    <text evidence="1">The sequence shown here is derived from an EMBL/GenBank/DDBJ whole genome shotgun (WGS) entry which is preliminary data.</text>
</comment>
<accession>A0A3E1NFE0</accession>
<dbReference type="Proteomes" id="UP000261284">
    <property type="component" value="Unassembled WGS sequence"/>
</dbReference>